<organism evidence="2 3">
    <name type="scientific">Mesocestoides corti</name>
    <name type="common">Flatworm</name>
    <dbReference type="NCBI Taxonomy" id="53468"/>
    <lineage>
        <taxon>Eukaryota</taxon>
        <taxon>Metazoa</taxon>
        <taxon>Spiralia</taxon>
        <taxon>Lophotrochozoa</taxon>
        <taxon>Platyhelminthes</taxon>
        <taxon>Cestoda</taxon>
        <taxon>Eucestoda</taxon>
        <taxon>Cyclophyllidea</taxon>
        <taxon>Mesocestoididae</taxon>
        <taxon>Mesocestoides</taxon>
    </lineage>
</organism>
<keyword evidence="3" id="KW-1185">Reference proteome</keyword>
<evidence type="ECO:0000313" key="2">
    <source>
        <dbReference type="EMBL" id="VDD76654.1"/>
    </source>
</evidence>
<gene>
    <name evidence="2" type="ORF">MCOS_LOCUS2657</name>
</gene>
<name>A0A0R3U762_MESCO</name>
<dbReference type="InterPro" id="IPR042476">
    <property type="entry name" value="APPBP2"/>
</dbReference>
<dbReference type="OrthoDB" id="7103806at2759"/>
<dbReference type="PANTHER" id="PTHR46575:SF1">
    <property type="entry name" value="AMYLOID PROTEIN-BINDING PROTEIN 2"/>
    <property type="match status" value="1"/>
</dbReference>
<dbReference type="GO" id="GO:0043161">
    <property type="term" value="P:proteasome-mediated ubiquitin-dependent protein catabolic process"/>
    <property type="evidence" value="ECO:0007669"/>
    <property type="project" value="TreeGrafter"/>
</dbReference>
<dbReference type="GO" id="GO:1990756">
    <property type="term" value="F:ubiquitin-like ligase-substrate adaptor activity"/>
    <property type="evidence" value="ECO:0007669"/>
    <property type="project" value="TreeGrafter"/>
</dbReference>
<dbReference type="InterPro" id="IPR011990">
    <property type="entry name" value="TPR-like_helical_dom_sf"/>
</dbReference>
<dbReference type="Proteomes" id="UP000267029">
    <property type="component" value="Unassembled WGS sequence"/>
</dbReference>
<proteinExistence type="predicted"/>
<reference evidence="2 3" key="1">
    <citation type="submission" date="2018-10" db="EMBL/GenBank/DDBJ databases">
        <authorList>
            <consortium name="Pathogen Informatics"/>
        </authorList>
    </citation>
    <scope>NUCLEOTIDE SEQUENCE [LARGE SCALE GENOMIC DNA]</scope>
</reference>
<dbReference type="AlphaFoldDB" id="A0A0R3U762"/>
<dbReference type="PANTHER" id="PTHR46575">
    <property type="entry name" value="AMYLOID PROTEIN-BINDING PROTEIN 2"/>
    <property type="match status" value="1"/>
</dbReference>
<feature type="compositionally biased region" description="Low complexity" evidence="1">
    <location>
        <begin position="194"/>
        <end position="211"/>
    </location>
</feature>
<accession>A0A0R3U762</accession>
<dbReference type="GO" id="GO:0031462">
    <property type="term" value="C:Cul2-RING ubiquitin ligase complex"/>
    <property type="evidence" value="ECO:0007669"/>
    <property type="project" value="TreeGrafter"/>
</dbReference>
<feature type="region of interest" description="Disordered" evidence="1">
    <location>
        <begin position="194"/>
        <end position="232"/>
    </location>
</feature>
<protein>
    <submittedName>
        <fullName evidence="2">Uncharacterized protein</fullName>
    </submittedName>
</protein>
<dbReference type="Gene3D" id="1.25.40.10">
    <property type="entry name" value="Tetratricopeptide repeat domain"/>
    <property type="match status" value="1"/>
</dbReference>
<evidence type="ECO:0000256" key="1">
    <source>
        <dbReference type="SAM" id="MobiDB-lite"/>
    </source>
</evidence>
<dbReference type="GO" id="GO:0006886">
    <property type="term" value="P:intracellular protein transport"/>
    <property type="evidence" value="ECO:0007669"/>
    <property type="project" value="InterPro"/>
</dbReference>
<evidence type="ECO:0000313" key="3">
    <source>
        <dbReference type="Proteomes" id="UP000267029"/>
    </source>
</evidence>
<sequence length="232" mass="26158">MSCGGSILQSVVAFDVSLPLKNRQLTLGRVERPFACGLGLIAERMHLKAIMIKERLLGPNDFEVALSVGHLASLYNYHMNLFEKAEALYLRSIQISLSLFGPSYSGLEYDYRGLQRVYRKLNNWERLAHYEALFDDWVRRRLEQRLQEGQFQKSNDYDEVMEVELCTTTSDEELERRKQVLAEFRNEFDATLGVSSVTTSSTSPSAPTSRGSAGGRTASPMLEGETSRSTGL</sequence>
<dbReference type="EMBL" id="UXSR01000465">
    <property type="protein sequence ID" value="VDD76654.1"/>
    <property type="molecule type" value="Genomic_DNA"/>
</dbReference>
<dbReference type="STRING" id="53468.A0A0R3U762"/>